<protein>
    <submittedName>
        <fullName evidence="1">Uncharacterized protein</fullName>
    </submittedName>
</protein>
<keyword evidence="2" id="KW-1185">Reference proteome</keyword>
<proteinExistence type="predicted"/>
<evidence type="ECO:0000313" key="1">
    <source>
        <dbReference type="EMBL" id="KAL1254852.1"/>
    </source>
</evidence>
<evidence type="ECO:0000313" key="2">
    <source>
        <dbReference type="Proteomes" id="UP001558613"/>
    </source>
</evidence>
<gene>
    <name evidence="1" type="ORF">QQF64_012913</name>
</gene>
<reference evidence="1 2" key="1">
    <citation type="submission" date="2023-09" db="EMBL/GenBank/DDBJ databases">
        <authorList>
            <person name="Wang M."/>
        </authorList>
    </citation>
    <scope>NUCLEOTIDE SEQUENCE [LARGE SCALE GENOMIC DNA]</scope>
    <source>
        <strain evidence="1">GT-2023</strain>
        <tissue evidence="1">Liver</tissue>
    </source>
</reference>
<comment type="caution">
    <text evidence="1">The sequence shown here is derived from an EMBL/GenBank/DDBJ whole genome shotgun (WGS) entry which is preliminary data.</text>
</comment>
<dbReference type="EMBL" id="JAYMGO010000019">
    <property type="protein sequence ID" value="KAL1254852.1"/>
    <property type="molecule type" value="Genomic_DNA"/>
</dbReference>
<dbReference type="Proteomes" id="UP001558613">
    <property type="component" value="Unassembled WGS sequence"/>
</dbReference>
<organism evidence="1 2">
    <name type="scientific">Cirrhinus molitorella</name>
    <name type="common">mud carp</name>
    <dbReference type="NCBI Taxonomy" id="172907"/>
    <lineage>
        <taxon>Eukaryota</taxon>
        <taxon>Metazoa</taxon>
        <taxon>Chordata</taxon>
        <taxon>Craniata</taxon>
        <taxon>Vertebrata</taxon>
        <taxon>Euteleostomi</taxon>
        <taxon>Actinopterygii</taxon>
        <taxon>Neopterygii</taxon>
        <taxon>Teleostei</taxon>
        <taxon>Ostariophysi</taxon>
        <taxon>Cypriniformes</taxon>
        <taxon>Cyprinidae</taxon>
        <taxon>Labeoninae</taxon>
        <taxon>Labeonini</taxon>
        <taxon>Cirrhinus</taxon>
    </lineage>
</organism>
<sequence length="100" mass="10866">MRFCELNRTEEREGGPALTGTIWILAGSDMREMCCVCTFTGVNICLSLVNVHSAFSSSNSSSAEDLPSDQNGPEIISIDSTPKSCVLKGLVYLPEKQHLK</sequence>
<accession>A0ABR3LPM3</accession>
<name>A0ABR3LPM3_9TELE</name>